<dbReference type="EMBL" id="MTYH01000093">
    <property type="protein sequence ID" value="PNP39129.1"/>
    <property type="molecule type" value="Genomic_DNA"/>
</dbReference>
<sequence length="98" mass="11353">MAPAEIVPKDYLGLINDKTEREWTPPTPVMENTEYDGQNVQRCEAQTARKQESGNRKSRITRSVSPPPTQRKRRPRTHRTQPRPLHAEYPTSRAQVEC</sequence>
<organism evidence="2 3">
    <name type="scientific">Trichoderma gamsii</name>
    <dbReference type="NCBI Taxonomy" id="398673"/>
    <lineage>
        <taxon>Eukaryota</taxon>
        <taxon>Fungi</taxon>
        <taxon>Dikarya</taxon>
        <taxon>Ascomycota</taxon>
        <taxon>Pezizomycotina</taxon>
        <taxon>Sordariomycetes</taxon>
        <taxon>Hypocreomycetidae</taxon>
        <taxon>Hypocreales</taxon>
        <taxon>Hypocreaceae</taxon>
        <taxon>Trichoderma</taxon>
    </lineage>
</organism>
<gene>
    <name evidence="2" type="ORF">TGAMA5MH_08981</name>
</gene>
<comment type="caution">
    <text evidence="2">The sequence shown here is derived from an EMBL/GenBank/DDBJ whole genome shotgun (WGS) entry which is preliminary data.</text>
</comment>
<reference evidence="2 3" key="1">
    <citation type="submission" date="2017-02" db="EMBL/GenBank/DDBJ databases">
        <title>Genomes of Trichoderma spp. with biocontrol activity.</title>
        <authorList>
            <person name="Gardiner D."/>
            <person name="Kazan K."/>
            <person name="Vos C."/>
            <person name="Harvey P."/>
        </authorList>
    </citation>
    <scope>NUCLEOTIDE SEQUENCE [LARGE SCALE GENOMIC DNA]</scope>
    <source>
        <strain evidence="2 3">A5MH</strain>
    </source>
</reference>
<protein>
    <submittedName>
        <fullName evidence="2">Uncharacterized protein</fullName>
    </submittedName>
</protein>
<dbReference type="AlphaFoldDB" id="A0A2K0T0T7"/>
<name>A0A2K0T0T7_9HYPO</name>
<feature type="region of interest" description="Disordered" evidence="1">
    <location>
        <begin position="17"/>
        <end position="98"/>
    </location>
</feature>
<dbReference type="Proteomes" id="UP000236546">
    <property type="component" value="Unassembled WGS sequence"/>
</dbReference>
<accession>A0A2K0T0T7</accession>
<evidence type="ECO:0000256" key="1">
    <source>
        <dbReference type="SAM" id="MobiDB-lite"/>
    </source>
</evidence>
<feature type="compositionally biased region" description="Basic residues" evidence="1">
    <location>
        <begin position="70"/>
        <end position="81"/>
    </location>
</feature>
<evidence type="ECO:0000313" key="2">
    <source>
        <dbReference type="EMBL" id="PNP39129.1"/>
    </source>
</evidence>
<evidence type="ECO:0000313" key="3">
    <source>
        <dbReference type="Proteomes" id="UP000236546"/>
    </source>
</evidence>
<proteinExistence type="predicted"/>